<accession>A0AAW0PE38</accession>
<organism evidence="2 3">
    <name type="scientific">Mugilogobius chulae</name>
    <name type="common">yellowstripe goby</name>
    <dbReference type="NCBI Taxonomy" id="88201"/>
    <lineage>
        <taxon>Eukaryota</taxon>
        <taxon>Metazoa</taxon>
        <taxon>Chordata</taxon>
        <taxon>Craniata</taxon>
        <taxon>Vertebrata</taxon>
        <taxon>Euteleostomi</taxon>
        <taxon>Actinopterygii</taxon>
        <taxon>Neopterygii</taxon>
        <taxon>Teleostei</taxon>
        <taxon>Neoteleostei</taxon>
        <taxon>Acanthomorphata</taxon>
        <taxon>Gobiaria</taxon>
        <taxon>Gobiiformes</taxon>
        <taxon>Gobioidei</taxon>
        <taxon>Gobiidae</taxon>
        <taxon>Gobionellinae</taxon>
        <taxon>Mugilogobius</taxon>
    </lineage>
</organism>
<gene>
    <name evidence="2" type="ORF">WMY93_009140</name>
</gene>
<evidence type="ECO:0000313" key="3">
    <source>
        <dbReference type="Proteomes" id="UP001460270"/>
    </source>
</evidence>
<evidence type="ECO:0000313" key="2">
    <source>
        <dbReference type="EMBL" id="KAK7922238.1"/>
    </source>
</evidence>
<feature type="region of interest" description="Disordered" evidence="1">
    <location>
        <begin position="143"/>
        <end position="182"/>
    </location>
</feature>
<comment type="caution">
    <text evidence="2">The sequence shown here is derived from an EMBL/GenBank/DDBJ whole genome shotgun (WGS) entry which is preliminary data.</text>
</comment>
<reference evidence="3" key="1">
    <citation type="submission" date="2024-04" db="EMBL/GenBank/DDBJ databases">
        <title>Salinicola lusitanus LLJ914,a marine bacterium isolated from the Okinawa Trough.</title>
        <authorList>
            <person name="Li J."/>
        </authorList>
    </citation>
    <scope>NUCLEOTIDE SEQUENCE [LARGE SCALE GENOMIC DNA]</scope>
</reference>
<keyword evidence="3" id="KW-1185">Reference proteome</keyword>
<evidence type="ECO:0000256" key="1">
    <source>
        <dbReference type="SAM" id="MobiDB-lite"/>
    </source>
</evidence>
<proteinExistence type="predicted"/>
<protein>
    <submittedName>
        <fullName evidence="2">Uncharacterized protein</fullName>
    </submittedName>
</protein>
<dbReference type="Proteomes" id="UP001460270">
    <property type="component" value="Unassembled WGS sequence"/>
</dbReference>
<dbReference type="EMBL" id="JBBPFD010000006">
    <property type="protein sequence ID" value="KAK7922238.1"/>
    <property type="molecule type" value="Genomic_DNA"/>
</dbReference>
<dbReference type="AlphaFoldDB" id="A0AAW0PE38"/>
<name>A0AAW0PE38_9GOBI</name>
<sequence length="182" mass="19560">MLLMVWPPAHPYEERQTTRRPSSLILERHLQLRQSEAAPPMTLDTQCSTEADKRHPCPCRPVRGGGQPRDLPPSVVRTQAQPAVHEPAPAGGTELQLLVSAPPACLCGDRTAQMQPAPVVRRKPHLDCLDTLPLVVTGTAPTEPALPCAGPEAPAVEPARGGTRSPARTSPPLWWTEAPLAV</sequence>